<evidence type="ECO:0000256" key="1">
    <source>
        <dbReference type="SAM" id="Phobius"/>
    </source>
</evidence>
<keyword evidence="1" id="KW-0472">Membrane</keyword>
<dbReference type="EMBL" id="MK500596">
    <property type="protein sequence ID" value="QBK93443.1"/>
    <property type="molecule type" value="Genomic_DNA"/>
</dbReference>
<reference evidence="2" key="1">
    <citation type="journal article" date="2019" name="MBio">
        <title>Virus Genomes from Deep Sea Sediments Expand the Ocean Megavirome and Support Independent Origins of Viral Gigantism.</title>
        <authorList>
            <person name="Backstrom D."/>
            <person name="Yutin N."/>
            <person name="Jorgensen S.L."/>
            <person name="Dharamshi J."/>
            <person name="Homa F."/>
            <person name="Zaremba-Niedwiedzka K."/>
            <person name="Spang A."/>
            <person name="Wolf Y.I."/>
            <person name="Koonin E.V."/>
            <person name="Ettema T.J."/>
        </authorList>
    </citation>
    <scope>NUCLEOTIDE SEQUENCE</scope>
</reference>
<keyword evidence="1" id="KW-1133">Transmembrane helix</keyword>
<evidence type="ECO:0008006" key="3">
    <source>
        <dbReference type="Google" id="ProtNLM"/>
    </source>
</evidence>
<proteinExistence type="predicted"/>
<protein>
    <recommendedName>
        <fullName evidence="3">Transmembrane protein</fullName>
    </recommendedName>
</protein>
<sequence>MVELASIFEVFLMVILIITIILVVIYRNSLFLASPNDFGDYNTLFTGDCMAATCGENNGTQTVIQNCIPNTNTGFGCLFPDGRQSFETITSQQPCTRQCEISGWQLQSETECLLTPPIPPDICVEPGTLGSRSLTYECVSIDDQGPNFCNATLLDASLPPQQFNVGDTLTVDKICSDYPNDICGIWRTVDPTPPAGTVSSDGVDPAPCLLNSVFDDSLLFPGVECKTQNSAPFDILKEGVLFDPMSCVTSDPNEINTAPIDKDLTLTCSPTDCGTDLIDWENVVNVTIPDDFNPFICPSISSITAPQLQQDVATCTTLCSVFPNPDEYTIGNGDLDFLLGRTFIASIPNVGYVASAEIPAIDGQIILFRDTRTDGNQVLDNTPLFIFNYDNTREGCTQEQIQEQTGIFFSIAPRSVSGGQFTSQFGLMIDVRYSGWMNLNDSAPVWVQAYTEYNGPGIISSEANEYIVELLEPLDTNRPPGASTLPVGTAVISIRQTTGESILIPSTDGIFRTLDEIMITVYNPIDDFTIRNARICTQSELEDGTCTNDDLPPQICNLNHQAIPQ</sequence>
<organism evidence="2">
    <name type="scientific">Pithovirus LCPAC404</name>
    <dbReference type="NCBI Taxonomy" id="2506597"/>
    <lineage>
        <taxon>Viruses</taxon>
        <taxon>Pithoviruses</taxon>
    </lineage>
</organism>
<keyword evidence="1" id="KW-0812">Transmembrane</keyword>
<accession>A0A481ZBY0</accession>
<evidence type="ECO:0000313" key="2">
    <source>
        <dbReference type="EMBL" id="QBK93443.1"/>
    </source>
</evidence>
<feature type="transmembrane region" description="Helical" evidence="1">
    <location>
        <begin position="7"/>
        <end position="26"/>
    </location>
</feature>
<name>A0A481ZBY0_9VIRU</name>
<gene>
    <name evidence="2" type="ORF">LCPAC404_01470</name>
</gene>